<dbReference type="Proteomes" id="UP000246005">
    <property type="component" value="Unassembled WGS sequence"/>
</dbReference>
<protein>
    <submittedName>
        <fullName evidence="1">Uncharacterized protein</fullName>
    </submittedName>
</protein>
<comment type="caution">
    <text evidence="1">The sequence shown here is derived from an EMBL/GenBank/DDBJ whole genome shotgun (WGS) entry which is preliminary data.</text>
</comment>
<accession>A0A316I211</accession>
<sequence>MPLDRHAASGVPHIVQAALQLSAEQRAEVRAFADSLPQHERTKPAQMPISFDLYLASEGPGALVMRLLSNRNLYQTLVAKAVCDITEGRRYWAASSYAMVGAGRKELTPDLLGDLAPLLDIPADVLATLTGITPVGAPVPGLGEIVWAVRRLTRDQAVDVREFAEAMISRRAT</sequence>
<gene>
    <name evidence="1" type="ORF">C8D88_104607</name>
</gene>
<dbReference type="EMBL" id="QGHB01000004">
    <property type="protein sequence ID" value="PWK87446.1"/>
    <property type="molecule type" value="Genomic_DNA"/>
</dbReference>
<dbReference type="AlphaFoldDB" id="A0A316I211"/>
<reference evidence="1 2" key="1">
    <citation type="submission" date="2018-05" db="EMBL/GenBank/DDBJ databases">
        <title>Genomic Encyclopedia of Type Strains, Phase IV (KMG-IV): sequencing the most valuable type-strain genomes for metagenomic binning, comparative biology and taxonomic classification.</title>
        <authorList>
            <person name="Goeker M."/>
        </authorList>
    </citation>
    <scope>NUCLEOTIDE SEQUENCE [LARGE SCALE GENOMIC DNA]</scope>
    <source>
        <strain evidence="1 2">DSM 45480</strain>
    </source>
</reference>
<organism evidence="1 2">
    <name type="scientific">Lentzea atacamensis</name>
    <dbReference type="NCBI Taxonomy" id="531938"/>
    <lineage>
        <taxon>Bacteria</taxon>
        <taxon>Bacillati</taxon>
        <taxon>Actinomycetota</taxon>
        <taxon>Actinomycetes</taxon>
        <taxon>Pseudonocardiales</taxon>
        <taxon>Pseudonocardiaceae</taxon>
        <taxon>Lentzea</taxon>
    </lineage>
</organism>
<evidence type="ECO:0000313" key="2">
    <source>
        <dbReference type="Proteomes" id="UP000246005"/>
    </source>
</evidence>
<evidence type="ECO:0000313" key="1">
    <source>
        <dbReference type="EMBL" id="PWK87446.1"/>
    </source>
</evidence>
<name>A0A316I211_9PSEU</name>
<proteinExistence type="predicted"/>